<dbReference type="PANTHER" id="PTHR21240:SF30">
    <property type="entry name" value="AMIDOHYDROLASE-RELATED DOMAIN-CONTAINING PROTEIN-RELATED"/>
    <property type="match status" value="1"/>
</dbReference>
<keyword evidence="4" id="KW-1185">Reference proteome</keyword>
<gene>
    <name evidence="3" type="ORF">KDK_68250</name>
</gene>
<dbReference type="SUPFAM" id="SSF51556">
    <property type="entry name" value="Metallo-dependent hydrolases"/>
    <property type="match status" value="1"/>
</dbReference>
<dbReference type="InterPro" id="IPR006680">
    <property type="entry name" value="Amidohydro-rel"/>
</dbReference>
<keyword evidence="3" id="KW-0378">Hydrolase</keyword>
<evidence type="ECO:0000259" key="2">
    <source>
        <dbReference type="Pfam" id="PF04909"/>
    </source>
</evidence>
<dbReference type="GO" id="GO:0016787">
    <property type="term" value="F:hydrolase activity"/>
    <property type="evidence" value="ECO:0007669"/>
    <property type="project" value="UniProtKB-KW"/>
</dbReference>
<name>A0A402AVB8_9CHLR</name>
<evidence type="ECO:0000313" key="3">
    <source>
        <dbReference type="EMBL" id="GCE23025.1"/>
    </source>
</evidence>
<dbReference type="OrthoDB" id="9777673at2"/>
<evidence type="ECO:0000256" key="1">
    <source>
        <dbReference type="ARBA" id="ARBA00023239"/>
    </source>
</evidence>
<proteinExistence type="predicted"/>
<protein>
    <submittedName>
        <fullName evidence="3">Amidohydrolase</fullName>
    </submittedName>
</protein>
<keyword evidence="1" id="KW-0456">Lyase</keyword>
<feature type="domain" description="Amidohydrolase-related" evidence="2">
    <location>
        <begin position="48"/>
        <end position="325"/>
    </location>
</feature>
<dbReference type="InterPro" id="IPR032465">
    <property type="entry name" value="ACMSD"/>
</dbReference>
<dbReference type="GO" id="GO:0005829">
    <property type="term" value="C:cytosol"/>
    <property type="evidence" value="ECO:0007669"/>
    <property type="project" value="TreeGrafter"/>
</dbReference>
<comment type="caution">
    <text evidence="3">The sequence shown here is derived from an EMBL/GenBank/DDBJ whole genome shotgun (WGS) entry which is preliminary data.</text>
</comment>
<dbReference type="AlphaFoldDB" id="A0A402AVB8"/>
<dbReference type="Gene3D" id="3.20.20.140">
    <property type="entry name" value="Metal-dependent hydrolases"/>
    <property type="match status" value="1"/>
</dbReference>
<evidence type="ECO:0000313" key="4">
    <source>
        <dbReference type="Proteomes" id="UP000287188"/>
    </source>
</evidence>
<dbReference type="Proteomes" id="UP000287188">
    <property type="component" value="Unassembled WGS sequence"/>
</dbReference>
<dbReference type="GO" id="GO:0019748">
    <property type="term" value="P:secondary metabolic process"/>
    <property type="evidence" value="ECO:0007669"/>
    <property type="project" value="TreeGrafter"/>
</dbReference>
<sequence length="327" mass="36003">MRTIAIEEHFLASGFKEVLAHNATGQGAGPSPTMMAGIQDKLSDLGATRLKDMDAAGIDLQVISHTAMSDMAISNEQEVSLAQEANNQLAAAIARYPERFAGFATLPMRTPAAAADELERTVRKLGFKAAMINGTTQGRFLDDPIFLPILERATALEVPIYIHPAEPPAEVRKAYYSGFEPAIAFPLATAGWGWHSEVGIHSLRLILAGVFDRFPNLQIIIGHMGEMIPFMLDRINNVLTPAARHLKRPIPEYFLQNFTITTSGFFTDPPLLLALQTLGADRIIFSVDYPYSSNEQGREFLNHAAISPADKEKISHLNAERILRLRQ</sequence>
<dbReference type="GO" id="GO:0016831">
    <property type="term" value="F:carboxy-lyase activity"/>
    <property type="evidence" value="ECO:0007669"/>
    <property type="project" value="InterPro"/>
</dbReference>
<organism evidence="3 4">
    <name type="scientific">Dictyobacter kobayashii</name>
    <dbReference type="NCBI Taxonomy" id="2014872"/>
    <lineage>
        <taxon>Bacteria</taxon>
        <taxon>Bacillati</taxon>
        <taxon>Chloroflexota</taxon>
        <taxon>Ktedonobacteria</taxon>
        <taxon>Ktedonobacterales</taxon>
        <taxon>Dictyobacteraceae</taxon>
        <taxon>Dictyobacter</taxon>
    </lineage>
</organism>
<dbReference type="RefSeq" id="WP_126556528.1">
    <property type="nucleotide sequence ID" value="NZ_BIFS01000002.1"/>
</dbReference>
<dbReference type="Pfam" id="PF04909">
    <property type="entry name" value="Amidohydro_2"/>
    <property type="match status" value="1"/>
</dbReference>
<dbReference type="EMBL" id="BIFS01000002">
    <property type="protein sequence ID" value="GCE23025.1"/>
    <property type="molecule type" value="Genomic_DNA"/>
</dbReference>
<dbReference type="InterPro" id="IPR032466">
    <property type="entry name" value="Metal_Hydrolase"/>
</dbReference>
<dbReference type="PANTHER" id="PTHR21240">
    <property type="entry name" value="2-AMINO-3-CARBOXYLMUCONATE-6-SEMIALDEHYDE DECARBOXYLASE"/>
    <property type="match status" value="1"/>
</dbReference>
<reference evidence="4" key="1">
    <citation type="submission" date="2018-12" db="EMBL/GenBank/DDBJ databases">
        <title>Tengunoibacter tsumagoiensis gen. nov., sp. nov., Dictyobacter kobayashii sp. nov., D. alpinus sp. nov., and D. joshuensis sp. nov. and description of Dictyobacteraceae fam. nov. within the order Ktedonobacterales isolated from Tengu-no-mugimeshi.</title>
        <authorList>
            <person name="Wang C.M."/>
            <person name="Zheng Y."/>
            <person name="Sakai Y."/>
            <person name="Toyoda A."/>
            <person name="Minakuchi Y."/>
            <person name="Abe K."/>
            <person name="Yokota A."/>
            <person name="Yabe S."/>
        </authorList>
    </citation>
    <scope>NUCLEOTIDE SEQUENCE [LARGE SCALE GENOMIC DNA]</scope>
    <source>
        <strain evidence="4">Uno11</strain>
    </source>
</reference>
<accession>A0A402AVB8</accession>